<name>A0A5B8V3K6_9BACT</name>
<feature type="chain" id="PRO_5023103684" evidence="1">
    <location>
        <begin position="23"/>
        <end position="117"/>
    </location>
</feature>
<dbReference type="OrthoDB" id="9805017at2"/>
<dbReference type="RefSeq" id="WP_147187810.1">
    <property type="nucleotide sequence ID" value="NZ_CP042435.1"/>
</dbReference>
<evidence type="ECO:0000259" key="2">
    <source>
        <dbReference type="Pfam" id="PF18962"/>
    </source>
</evidence>
<evidence type="ECO:0000256" key="1">
    <source>
        <dbReference type="SAM" id="SignalP"/>
    </source>
</evidence>
<evidence type="ECO:0000313" key="3">
    <source>
        <dbReference type="EMBL" id="QEC66010.1"/>
    </source>
</evidence>
<dbReference type="KEGG" id="pgin:FRZ67_01330"/>
<sequence>MKKSFLLCFLFICCILSNKLLAQTTDSSSTNVNASYSVTSGVKIYPNPVRDVLQIEGLDPSVKNMISVSSSYGRIIFQSRSSGSGSYSVNVGKLKPGLYYVTIKQKDNSILLRFLKE</sequence>
<dbReference type="InterPro" id="IPR026444">
    <property type="entry name" value="Secre_tail"/>
</dbReference>
<dbReference type="Proteomes" id="UP000321533">
    <property type="component" value="Chromosome"/>
</dbReference>
<dbReference type="AlphaFoldDB" id="A0A5B8V3K6"/>
<proteinExistence type="predicted"/>
<feature type="domain" description="Secretion system C-terminal sorting" evidence="2">
    <location>
        <begin position="44"/>
        <end position="110"/>
    </location>
</feature>
<keyword evidence="1" id="KW-0732">Signal</keyword>
<dbReference type="NCBIfam" id="TIGR04183">
    <property type="entry name" value="Por_Secre_tail"/>
    <property type="match status" value="1"/>
</dbReference>
<reference evidence="3 4" key="1">
    <citation type="journal article" date="2016" name="Int. J. Syst. Evol. Microbiol.">
        <title>Panacibacter ginsenosidivorans gen. nov., sp. nov., with ginsenoside converting activity isolated from soil of a ginseng field.</title>
        <authorList>
            <person name="Siddiqi M.Z."/>
            <person name="Muhammad Shafi S."/>
            <person name="Choi K.D."/>
            <person name="Im W.T."/>
        </authorList>
    </citation>
    <scope>NUCLEOTIDE SEQUENCE [LARGE SCALE GENOMIC DNA]</scope>
    <source>
        <strain evidence="3 4">Gsoil1550</strain>
    </source>
</reference>
<gene>
    <name evidence="3" type="ORF">FRZ67_01330</name>
</gene>
<dbReference type="EMBL" id="CP042435">
    <property type="protein sequence ID" value="QEC66010.1"/>
    <property type="molecule type" value="Genomic_DNA"/>
</dbReference>
<protein>
    <submittedName>
        <fullName evidence="3">T9SS type A sorting domain-containing protein</fullName>
    </submittedName>
</protein>
<feature type="signal peptide" evidence="1">
    <location>
        <begin position="1"/>
        <end position="22"/>
    </location>
</feature>
<evidence type="ECO:0000313" key="4">
    <source>
        <dbReference type="Proteomes" id="UP000321533"/>
    </source>
</evidence>
<dbReference type="Pfam" id="PF18962">
    <property type="entry name" value="Por_Secre_tail"/>
    <property type="match status" value="1"/>
</dbReference>
<organism evidence="3 4">
    <name type="scientific">Panacibacter ginsenosidivorans</name>
    <dbReference type="NCBI Taxonomy" id="1813871"/>
    <lineage>
        <taxon>Bacteria</taxon>
        <taxon>Pseudomonadati</taxon>
        <taxon>Bacteroidota</taxon>
        <taxon>Chitinophagia</taxon>
        <taxon>Chitinophagales</taxon>
        <taxon>Chitinophagaceae</taxon>
        <taxon>Panacibacter</taxon>
    </lineage>
</organism>
<accession>A0A5B8V3K6</accession>
<keyword evidence="4" id="KW-1185">Reference proteome</keyword>